<proteinExistence type="predicted"/>
<accession>A0AC61MYU4</accession>
<reference evidence="1" key="1">
    <citation type="submission" date="2021-01" db="EMBL/GenBank/DDBJ databases">
        <title>Complete genome sequence of Clostridiales bacterium R-7.</title>
        <authorList>
            <person name="Mahoney-Kurpe S.C."/>
            <person name="Palevich N."/>
            <person name="Koike S."/>
            <person name="Moon C.D."/>
            <person name="Attwood G.T."/>
        </authorList>
    </citation>
    <scope>NUCLEOTIDE SEQUENCE</scope>
    <source>
        <strain evidence="1">R-7</strain>
    </source>
</reference>
<evidence type="ECO:0000313" key="1">
    <source>
        <dbReference type="EMBL" id="QUC68364.1"/>
    </source>
</evidence>
<keyword evidence="2" id="KW-1185">Reference proteome</keyword>
<protein>
    <submittedName>
        <fullName evidence="1">PHP domain-containing protein</fullName>
    </submittedName>
</protein>
<evidence type="ECO:0000313" key="2">
    <source>
        <dbReference type="Proteomes" id="UP000682782"/>
    </source>
</evidence>
<gene>
    <name evidence="1" type="ORF">JYE49_06655</name>
</gene>
<sequence>MPFLYETHMHTCQGSACGRATGKEQARAYKEAGFTGIIITDHFFGGNTAVDRNLPWEERVDLFWKGYEDAKEEGDKIGLDVFFGLEQNIHFDEYLIYGLTKEYMKAHPEMEHWNRHQQLEEVHKAGGCVIQAHPFRMRSYMDRIRLGLKYCDGIEVANAGNDPLDDARAWLYGQEYGLIMSAGSDNHCGANWPLYGVAMDHRLTDVLDYARTILAGKQMELLLPEGRLIMPENPVIDERHKAYMLDDEEQDVPTTKEWTE</sequence>
<name>A0AC61MYU4_9FIRM</name>
<organism evidence="1 2">
    <name type="scientific">Aristaeella hokkaidonensis</name>
    <dbReference type="NCBI Taxonomy" id="3046382"/>
    <lineage>
        <taxon>Bacteria</taxon>
        <taxon>Bacillati</taxon>
        <taxon>Bacillota</taxon>
        <taxon>Clostridia</taxon>
        <taxon>Eubacteriales</taxon>
        <taxon>Aristaeellaceae</taxon>
        <taxon>Aristaeella</taxon>
    </lineage>
</organism>
<dbReference type="EMBL" id="CP068393">
    <property type="protein sequence ID" value="QUC68364.1"/>
    <property type="molecule type" value="Genomic_DNA"/>
</dbReference>
<dbReference type="Proteomes" id="UP000682782">
    <property type="component" value="Chromosome"/>
</dbReference>